<comment type="caution">
    <text evidence="2">The sequence shown here is derived from an EMBL/GenBank/DDBJ whole genome shotgun (WGS) entry which is preliminary data.</text>
</comment>
<evidence type="ECO:0000313" key="3">
    <source>
        <dbReference type="Proteomes" id="UP001240639"/>
    </source>
</evidence>
<protein>
    <submittedName>
        <fullName evidence="2">Uncharacterized protein</fullName>
    </submittedName>
</protein>
<reference evidence="2 3" key="1">
    <citation type="submission" date="2023-08" db="EMBL/GenBank/DDBJ databases">
        <title>genomic of G39.</title>
        <authorList>
            <person name="Wang Y."/>
        </authorList>
    </citation>
    <scope>NUCLEOTIDE SEQUENCE [LARGE SCALE GENOMIC DNA]</scope>
    <source>
        <strain evidence="2 3">G39</strain>
    </source>
</reference>
<keyword evidence="3" id="KW-1185">Reference proteome</keyword>
<organism evidence="2 3">
    <name type="scientific">Qipengyuania profundimaris</name>
    <dbReference type="NCBI Taxonomy" id="3067652"/>
    <lineage>
        <taxon>Bacteria</taxon>
        <taxon>Pseudomonadati</taxon>
        <taxon>Pseudomonadota</taxon>
        <taxon>Alphaproteobacteria</taxon>
        <taxon>Sphingomonadales</taxon>
        <taxon>Erythrobacteraceae</taxon>
        <taxon>Qipengyuania</taxon>
    </lineage>
</organism>
<proteinExistence type="predicted"/>
<evidence type="ECO:0000256" key="1">
    <source>
        <dbReference type="SAM" id="MobiDB-lite"/>
    </source>
</evidence>
<accession>A0ABT9HM69</accession>
<dbReference type="EMBL" id="JAVAIM010000001">
    <property type="protein sequence ID" value="MDP4574252.1"/>
    <property type="molecule type" value="Genomic_DNA"/>
</dbReference>
<sequence length="49" mass="5378">MDKTMTGEILIEDEVELVVGGNDETDSDTPVVTPPPPGPEDILNWMPPW</sequence>
<evidence type="ECO:0000313" key="2">
    <source>
        <dbReference type="EMBL" id="MDP4574252.1"/>
    </source>
</evidence>
<feature type="region of interest" description="Disordered" evidence="1">
    <location>
        <begin position="21"/>
        <end position="40"/>
    </location>
</feature>
<gene>
    <name evidence="2" type="ORF">Q9K02_03760</name>
</gene>
<name>A0ABT9HM69_9SPHN</name>
<dbReference type="RefSeq" id="WP_305931685.1">
    <property type="nucleotide sequence ID" value="NZ_JAVAIM010000001.1"/>
</dbReference>
<dbReference type="Proteomes" id="UP001240639">
    <property type="component" value="Unassembled WGS sequence"/>
</dbReference>